<dbReference type="Gene3D" id="3.40.50.2300">
    <property type="match status" value="1"/>
</dbReference>
<dbReference type="InterPro" id="IPR028082">
    <property type="entry name" value="Peripla_BP_I"/>
</dbReference>
<evidence type="ECO:0000313" key="6">
    <source>
        <dbReference type="Proteomes" id="UP001288944"/>
    </source>
</evidence>
<comment type="caution">
    <text evidence="5">The sequence shown here is derived from an EMBL/GenBank/DDBJ whole genome shotgun (WGS) entry which is preliminary data.</text>
</comment>
<dbReference type="EMBL" id="WNUR01001219">
    <property type="protein sequence ID" value="MDZ7543463.1"/>
    <property type="molecule type" value="Genomic_DNA"/>
</dbReference>
<dbReference type="SUPFAM" id="SSF53822">
    <property type="entry name" value="Periplasmic binding protein-like I"/>
    <property type="match status" value="1"/>
</dbReference>
<dbReference type="CDD" id="cd01392">
    <property type="entry name" value="HTH_LacI"/>
    <property type="match status" value="1"/>
</dbReference>
<dbReference type="GO" id="GO:0000976">
    <property type="term" value="F:transcription cis-regulatory region binding"/>
    <property type="evidence" value="ECO:0007669"/>
    <property type="project" value="TreeGrafter"/>
</dbReference>
<proteinExistence type="predicted"/>
<dbReference type="SMART" id="SM00354">
    <property type="entry name" value="HTH_LACI"/>
    <property type="match status" value="1"/>
</dbReference>
<accession>A0AAW9KN59</accession>
<name>A0AAW9KN59_CLOPF</name>
<dbReference type="Pfam" id="PF00356">
    <property type="entry name" value="LacI"/>
    <property type="match status" value="1"/>
</dbReference>
<dbReference type="Gene3D" id="1.10.260.40">
    <property type="entry name" value="lambda repressor-like DNA-binding domains"/>
    <property type="match status" value="1"/>
</dbReference>
<dbReference type="PROSITE" id="PS50932">
    <property type="entry name" value="HTH_LACI_2"/>
    <property type="match status" value="1"/>
</dbReference>
<keyword evidence="1" id="KW-0805">Transcription regulation</keyword>
<dbReference type="GO" id="GO:0003700">
    <property type="term" value="F:DNA-binding transcription factor activity"/>
    <property type="evidence" value="ECO:0007669"/>
    <property type="project" value="TreeGrafter"/>
</dbReference>
<protein>
    <submittedName>
        <fullName evidence="5">LacI family DNA-binding transcriptional regulator</fullName>
    </submittedName>
</protein>
<keyword evidence="3" id="KW-0804">Transcription</keyword>
<dbReference type="PANTHER" id="PTHR30146">
    <property type="entry name" value="LACI-RELATED TRANSCRIPTIONAL REPRESSOR"/>
    <property type="match status" value="1"/>
</dbReference>
<dbReference type="InterPro" id="IPR010982">
    <property type="entry name" value="Lambda_DNA-bd_dom_sf"/>
</dbReference>
<sequence length="147" mass="17111">SISTVSRILNFDKTLNVSEETRKRVLSIAEEMNYVTIKERKNKLKKYTVGIICSFTETKELNDPYFLSIRMAIEKKCVEENIDFKSLYLTKILTDDNSNYKELDGIIAIGIFENNEIQRLKEISPNIVFIDSSPEEWEFDSIVVDLK</sequence>
<evidence type="ECO:0000256" key="1">
    <source>
        <dbReference type="ARBA" id="ARBA00023015"/>
    </source>
</evidence>
<evidence type="ECO:0000256" key="3">
    <source>
        <dbReference type="ARBA" id="ARBA00023163"/>
    </source>
</evidence>
<dbReference type="PANTHER" id="PTHR30146:SF149">
    <property type="entry name" value="HTH-TYPE TRANSCRIPTIONAL REGULATOR EBGR"/>
    <property type="match status" value="1"/>
</dbReference>
<evidence type="ECO:0000256" key="2">
    <source>
        <dbReference type="ARBA" id="ARBA00023125"/>
    </source>
</evidence>
<organism evidence="5 6">
    <name type="scientific">Clostridium perfringens</name>
    <dbReference type="NCBI Taxonomy" id="1502"/>
    <lineage>
        <taxon>Bacteria</taxon>
        <taxon>Bacillati</taxon>
        <taxon>Bacillota</taxon>
        <taxon>Clostridia</taxon>
        <taxon>Eubacteriales</taxon>
        <taxon>Clostridiaceae</taxon>
        <taxon>Clostridium</taxon>
    </lineage>
</organism>
<dbReference type="SUPFAM" id="SSF47413">
    <property type="entry name" value="lambda repressor-like DNA-binding domains"/>
    <property type="match status" value="1"/>
</dbReference>
<dbReference type="AlphaFoldDB" id="A0AAW9KN59"/>
<feature type="non-terminal residue" evidence="5">
    <location>
        <position position="1"/>
    </location>
</feature>
<feature type="non-terminal residue" evidence="5">
    <location>
        <position position="147"/>
    </location>
</feature>
<dbReference type="Proteomes" id="UP001288944">
    <property type="component" value="Unassembled WGS sequence"/>
</dbReference>
<dbReference type="InterPro" id="IPR000843">
    <property type="entry name" value="HTH_LacI"/>
</dbReference>
<evidence type="ECO:0000259" key="4">
    <source>
        <dbReference type="PROSITE" id="PS50932"/>
    </source>
</evidence>
<gene>
    <name evidence="5" type="ORF">GNF83_20260</name>
</gene>
<keyword evidence="2 5" id="KW-0238">DNA-binding</keyword>
<evidence type="ECO:0000313" key="5">
    <source>
        <dbReference type="EMBL" id="MDZ7543463.1"/>
    </source>
</evidence>
<feature type="domain" description="HTH lacI-type" evidence="4">
    <location>
        <begin position="1"/>
        <end position="45"/>
    </location>
</feature>
<reference evidence="5" key="1">
    <citation type="submission" date="2019-11" db="EMBL/GenBank/DDBJ databases">
        <title>Characterization of Clostridium perfringens isolates from swine manure treated agricultural soils.</title>
        <authorList>
            <person name="Wushke S.T."/>
        </authorList>
    </citation>
    <scope>NUCLEOTIDE SEQUENCE</scope>
    <source>
        <strain evidence="5">X62</strain>
    </source>
</reference>